<dbReference type="InterPro" id="IPR035979">
    <property type="entry name" value="RBD_domain_sf"/>
</dbReference>
<evidence type="ECO:0008006" key="12">
    <source>
        <dbReference type="Google" id="ProtNLM"/>
    </source>
</evidence>
<reference evidence="11" key="1">
    <citation type="journal article" date="2010" name="Genome Biol.">
        <title>Genome sequence of the necrotrophic plant pathogen Pythium ultimum reveals original pathogenicity mechanisms and effector repertoire.</title>
        <authorList>
            <person name="Levesque C.A."/>
            <person name="Brouwer H."/>
            <person name="Cano L."/>
            <person name="Hamilton J.P."/>
            <person name="Holt C."/>
            <person name="Huitema E."/>
            <person name="Raffaele S."/>
            <person name="Robideau G.P."/>
            <person name="Thines M."/>
            <person name="Win J."/>
            <person name="Zerillo M.M."/>
            <person name="Beakes G.W."/>
            <person name="Boore J.L."/>
            <person name="Busam D."/>
            <person name="Dumas B."/>
            <person name="Ferriera S."/>
            <person name="Fuerstenberg S.I."/>
            <person name="Gachon C.M."/>
            <person name="Gaulin E."/>
            <person name="Govers F."/>
            <person name="Grenville-Briggs L."/>
            <person name="Horner N."/>
            <person name="Hostetler J."/>
            <person name="Jiang R.H."/>
            <person name="Johnson J."/>
            <person name="Krajaejun T."/>
            <person name="Lin H."/>
            <person name="Meijer H.J."/>
            <person name="Moore B."/>
            <person name="Morris P."/>
            <person name="Phuntmart V."/>
            <person name="Puiu D."/>
            <person name="Shetty J."/>
            <person name="Stajich J.E."/>
            <person name="Tripathy S."/>
            <person name="Wawra S."/>
            <person name="van West P."/>
            <person name="Whitty B.R."/>
            <person name="Coutinho P.M."/>
            <person name="Henrissat B."/>
            <person name="Martin F."/>
            <person name="Thomas P.D."/>
            <person name="Tyler B.M."/>
            <person name="De Vries R.P."/>
            <person name="Kamoun S."/>
            <person name="Yandell M."/>
            <person name="Tisserat N."/>
            <person name="Buell C.R."/>
        </authorList>
    </citation>
    <scope>NUCLEOTIDE SEQUENCE</scope>
    <source>
        <strain evidence="11">DAOM:BR144</strain>
    </source>
</reference>
<evidence type="ECO:0000256" key="7">
    <source>
        <dbReference type="PROSITE-ProRule" id="PRU00322"/>
    </source>
</evidence>
<dbReference type="GO" id="GO:0000398">
    <property type="term" value="P:mRNA splicing, via spliceosome"/>
    <property type="evidence" value="ECO:0007669"/>
    <property type="project" value="TreeGrafter"/>
</dbReference>
<evidence type="ECO:0000256" key="1">
    <source>
        <dbReference type="ARBA" id="ARBA00004123"/>
    </source>
</evidence>
<name>K3WAJ9_GLOUD</name>
<feature type="domain" description="RanBP2-type" evidence="9">
    <location>
        <begin position="68"/>
        <end position="100"/>
    </location>
</feature>
<dbReference type="VEuPathDB" id="FungiDB:PYU1_G001988"/>
<dbReference type="Gene3D" id="3.30.70.330">
    <property type="match status" value="1"/>
</dbReference>
<dbReference type="Proteomes" id="UP000019132">
    <property type="component" value="Unassembled WGS sequence"/>
</dbReference>
<dbReference type="OMA" id="YQENERD"/>
<dbReference type="GO" id="GO:0003723">
    <property type="term" value="F:RNA binding"/>
    <property type="evidence" value="ECO:0007669"/>
    <property type="project" value="UniProtKB-UniRule"/>
</dbReference>
<reference evidence="11" key="2">
    <citation type="submission" date="2010-04" db="EMBL/GenBank/DDBJ databases">
        <authorList>
            <person name="Buell R."/>
            <person name="Hamilton J."/>
            <person name="Hostetler J."/>
        </authorList>
    </citation>
    <scope>NUCLEOTIDE SEQUENCE [LARGE SCALE GENOMIC DNA]</scope>
    <source>
        <strain evidence="11">DAOM:BR144</strain>
    </source>
</reference>
<dbReference type="SMART" id="SM00360">
    <property type="entry name" value="RRM"/>
    <property type="match status" value="1"/>
</dbReference>
<dbReference type="InterPro" id="IPR036443">
    <property type="entry name" value="Znf_RanBP2_sf"/>
</dbReference>
<evidence type="ECO:0000256" key="5">
    <source>
        <dbReference type="ARBA" id="ARBA00023242"/>
    </source>
</evidence>
<evidence type="ECO:0000256" key="6">
    <source>
        <dbReference type="PROSITE-ProRule" id="PRU00176"/>
    </source>
</evidence>
<sequence length="236" mass="25948">MNVLASFRPLQARIILNKGSTVDSPNDPLRLDHRPVAIGFTENNRPTSDRWHGSGENRAATFTDSATRGGPRLDWVCTQCHGTNFARRSSCFKCDAVKSEDAKEIPAGQIYHLGHRDGPPHGPPGSGSMYGGYQENERDAPSNVLVVRMIPEDVEEGELHVAFAEFEGVQDIRLIRDRLTNLSRGFGFVEFADVESATKALNGSGDLRIQGSLLLLSKRNGRLPTDTEPTNKNGHR</sequence>
<evidence type="ECO:0000256" key="4">
    <source>
        <dbReference type="ARBA" id="ARBA00022833"/>
    </source>
</evidence>
<dbReference type="PROSITE" id="PS01358">
    <property type="entry name" value="ZF_RANBP2_1"/>
    <property type="match status" value="1"/>
</dbReference>
<comment type="subcellular location">
    <subcellularLocation>
        <location evidence="1">Nucleus</location>
    </subcellularLocation>
</comment>
<evidence type="ECO:0000259" key="8">
    <source>
        <dbReference type="PROSITE" id="PS50102"/>
    </source>
</evidence>
<dbReference type="InterPro" id="IPR012677">
    <property type="entry name" value="Nucleotide-bd_a/b_plait_sf"/>
</dbReference>
<dbReference type="GO" id="GO:0008270">
    <property type="term" value="F:zinc ion binding"/>
    <property type="evidence" value="ECO:0007669"/>
    <property type="project" value="UniProtKB-KW"/>
</dbReference>
<evidence type="ECO:0000256" key="3">
    <source>
        <dbReference type="ARBA" id="ARBA00022771"/>
    </source>
</evidence>
<dbReference type="PROSITE" id="PS50102">
    <property type="entry name" value="RRM"/>
    <property type="match status" value="1"/>
</dbReference>
<keyword evidence="3 7" id="KW-0863">Zinc-finger</keyword>
<dbReference type="Pfam" id="PF00076">
    <property type="entry name" value="RRM_1"/>
    <property type="match status" value="1"/>
</dbReference>
<dbReference type="InParanoid" id="K3WAJ9"/>
<evidence type="ECO:0000313" key="11">
    <source>
        <dbReference type="Proteomes" id="UP000019132"/>
    </source>
</evidence>
<dbReference type="PANTHER" id="PTHR13948">
    <property type="entry name" value="RNA-BINDING PROTEIN"/>
    <property type="match status" value="1"/>
</dbReference>
<keyword evidence="11" id="KW-1185">Reference proteome</keyword>
<evidence type="ECO:0000313" key="10">
    <source>
        <dbReference type="EnsemblProtists" id="PYU1_T001990"/>
    </source>
</evidence>
<keyword evidence="5" id="KW-0539">Nucleus</keyword>
<proteinExistence type="predicted"/>
<dbReference type="SUPFAM" id="SSF90209">
    <property type="entry name" value="Ran binding protein zinc finger-like"/>
    <property type="match status" value="1"/>
</dbReference>
<dbReference type="HOGENOM" id="CLU_102759_0_0_1"/>
<dbReference type="SUPFAM" id="SSF54928">
    <property type="entry name" value="RNA-binding domain, RBD"/>
    <property type="match status" value="1"/>
</dbReference>
<dbReference type="SMART" id="SM00547">
    <property type="entry name" value="ZnF_RBZ"/>
    <property type="match status" value="1"/>
</dbReference>
<evidence type="ECO:0000259" key="9">
    <source>
        <dbReference type="PROSITE" id="PS50199"/>
    </source>
</evidence>
<evidence type="ECO:0000256" key="2">
    <source>
        <dbReference type="ARBA" id="ARBA00022723"/>
    </source>
</evidence>
<keyword evidence="4" id="KW-0862">Zinc</keyword>
<organism evidence="10 11">
    <name type="scientific">Globisporangium ultimum (strain ATCC 200006 / CBS 805.95 / DAOM BR144)</name>
    <name type="common">Pythium ultimum</name>
    <dbReference type="NCBI Taxonomy" id="431595"/>
    <lineage>
        <taxon>Eukaryota</taxon>
        <taxon>Sar</taxon>
        <taxon>Stramenopiles</taxon>
        <taxon>Oomycota</taxon>
        <taxon>Peronosporomycetes</taxon>
        <taxon>Pythiales</taxon>
        <taxon>Pythiaceae</taxon>
        <taxon>Globisporangium</taxon>
    </lineage>
</organism>
<dbReference type="EMBL" id="GL376634">
    <property type="status" value="NOT_ANNOTATED_CDS"/>
    <property type="molecule type" value="Genomic_DNA"/>
</dbReference>
<protein>
    <recommendedName>
        <fullName evidence="12">RRM domain-containing protein</fullName>
    </recommendedName>
</protein>
<dbReference type="Gene3D" id="4.10.1060.10">
    <property type="entry name" value="Zinc finger, RanBP2-type"/>
    <property type="match status" value="1"/>
</dbReference>
<dbReference type="InterPro" id="IPR000504">
    <property type="entry name" value="RRM_dom"/>
</dbReference>
<dbReference type="PANTHER" id="PTHR13948:SF3">
    <property type="entry name" value="FI21118P1"/>
    <property type="match status" value="1"/>
</dbReference>
<keyword evidence="2" id="KW-0479">Metal-binding</keyword>
<dbReference type="CDD" id="cd00590">
    <property type="entry name" value="RRM_SF"/>
    <property type="match status" value="1"/>
</dbReference>
<feature type="domain" description="RRM" evidence="8">
    <location>
        <begin position="143"/>
        <end position="222"/>
    </location>
</feature>
<dbReference type="AlphaFoldDB" id="K3WAJ9"/>
<accession>K3WAJ9</accession>
<dbReference type="PROSITE" id="PS50199">
    <property type="entry name" value="ZF_RANBP2_2"/>
    <property type="match status" value="1"/>
</dbReference>
<dbReference type="eggNOG" id="KOG0154">
    <property type="taxonomic scope" value="Eukaryota"/>
</dbReference>
<dbReference type="EnsemblProtists" id="PYU1_T001990">
    <property type="protein sequence ID" value="PYU1_T001990"/>
    <property type="gene ID" value="PYU1_G001988"/>
</dbReference>
<keyword evidence="6" id="KW-0694">RNA-binding</keyword>
<reference evidence="10" key="3">
    <citation type="submission" date="2015-02" db="UniProtKB">
        <authorList>
            <consortium name="EnsemblProtists"/>
        </authorList>
    </citation>
    <scope>IDENTIFICATION</scope>
    <source>
        <strain evidence="10">DAOM BR144</strain>
    </source>
</reference>
<dbReference type="STRING" id="431595.K3WAJ9"/>
<dbReference type="InterPro" id="IPR001876">
    <property type="entry name" value="Znf_RanBP2"/>
</dbReference>
<dbReference type="GO" id="GO:0005634">
    <property type="term" value="C:nucleus"/>
    <property type="evidence" value="ECO:0007669"/>
    <property type="project" value="UniProtKB-SubCell"/>
</dbReference>